<dbReference type="InterPro" id="IPR050197">
    <property type="entry name" value="Aldolase_class_II_sugar_metab"/>
</dbReference>
<sequence>MLAATAAGVGGVPLRRALAAQPDGAAVEAAVIEELVTANRILAELEVVDAFGHISRRHPHRPGHFLMSRARAPGLIEPADIMTFDAQGVPVDAGDRKPYLERFIHAAIYAARADVHSVVHDHSEGILPFTVSSEPLRATSHGGGAFGAAVPVWDIRTRFGDRTNMLVSNLDIGRDLAKTLGGGAAVLMRGHGAVLAAPSIRVATMLAHALERQARVQAAAKQLGGVTYLSPGEIERTAAILDPATPGDAIGRTWEYWCKKVGRPFVAAGF</sequence>
<organism evidence="4 5">
    <name type="scientific">Sphingopyxis macrogoltabida</name>
    <name type="common">Sphingomonas macrogoltabidus</name>
    <dbReference type="NCBI Taxonomy" id="33050"/>
    <lineage>
        <taxon>Bacteria</taxon>
        <taxon>Pseudomonadati</taxon>
        <taxon>Pseudomonadota</taxon>
        <taxon>Alphaproteobacteria</taxon>
        <taxon>Sphingomonadales</taxon>
        <taxon>Sphingomonadaceae</taxon>
        <taxon>Sphingopyxis</taxon>
    </lineage>
</organism>
<name>A0A2W5L847_SPHMC</name>
<evidence type="ECO:0000256" key="1">
    <source>
        <dbReference type="ARBA" id="ARBA00022723"/>
    </source>
</evidence>
<dbReference type="Proteomes" id="UP000248597">
    <property type="component" value="Unassembled WGS sequence"/>
</dbReference>
<comment type="caution">
    <text evidence="4">The sequence shown here is derived from an EMBL/GenBank/DDBJ whole genome shotgun (WGS) entry which is preliminary data.</text>
</comment>
<dbReference type="Gene3D" id="3.40.225.10">
    <property type="entry name" value="Class II aldolase/adducin N-terminal domain"/>
    <property type="match status" value="1"/>
</dbReference>
<keyword evidence="1" id="KW-0479">Metal-binding</keyword>
<dbReference type="GO" id="GO:0016832">
    <property type="term" value="F:aldehyde-lyase activity"/>
    <property type="evidence" value="ECO:0007669"/>
    <property type="project" value="TreeGrafter"/>
</dbReference>
<evidence type="ECO:0000259" key="3">
    <source>
        <dbReference type="SMART" id="SM01007"/>
    </source>
</evidence>
<dbReference type="InterPro" id="IPR036409">
    <property type="entry name" value="Aldolase_II/adducin_N_sf"/>
</dbReference>
<keyword evidence="2" id="KW-0456">Lyase</keyword>
<protein>
    <submittedName>
        <fullName evidence="4">Class II aldolase family protein</fullName>
    </submittedName>
</protein>
<dbReference type="Pfam" id="PF00596">
    <property type="entry name" value="Aldolase_II"/>
    <property type="match status" value="1"/>
</dbReference>
<reference evidence="4 5" key="1">
    <citation type="submission" date="2017-08" db="EMBL/GenBank/DDBJ databases">
        <title>Infants hospitalized years apart are colonized by the same room-sourced microbial strains.</title>
        <authorList>
            <person name="Brooks B."/>
            <person name="Olm M.R."/>
            <person name="Firek B.A."/>
            <person name="Baker R."/>
            <person name="Thomas B.C."/>
            <person name="Morowitz M.J."/>
            <person name="Banfield J.F."/>
        </authorList>
    </citation>
    <scope>NUCLEOTIDE SEQUENCE [LARGE SCALE GENOMIC DNA]</scope>
    <source>
        <strain evidence="4">S2_005_003_R2_47</strain>
    </source>
</reference>
<dbReference type="SUPFAM" id="SSF53639">
    <property type="entry name" value="AraD/HMP-PK domain-like"/>
    <property type="match status" value="1"/>
</dbReference>
<dbReference type="GO" id="GO:0046872">
    <property type="term" value="F:metal ion binding"/>
    <property type="evidence" value="ECO:0007669"/>
    <property type="project" value="UniProtKB-KW"/>
</dbReference>
<evidence type="ECO:0000256" key="2">
    <source>
        <dbReference type="ARBA" id="ARBA00023239"/>
    </source>
</evidence>
<feature type="domain" description="Class II aldolase/adducin N-terminal" evidence="3">
    <location>
        <begin position="33"/>
        <end position="218"/>
    </location>
</feature>
<dbReference type="PANTHER" id="PTHR22789:SF0">
    <property type="entry name" value="3-OXO-TETRONATE 4-PHOSPHATE DECARBOXYLASE-RELATED"/>
    <property type="match status" value="1"/>
</dbReference>
<proteinExistence type="predicted"/>
<gene>
    <name evidence="4" type="ORF">DI569_00200</name>
</gene>
<dbReference type="GO" id="GO:0005829">
    <property type="term" value="C:cytosol"/>
    <property type="evidence" value="ECO:0007669"/>
    <property type="project" value="TreeGrafter"/>
</dbReference>
<evidence type="ECO:0000313" key="5">
    <source>
        <dbReference type="Proteomes" id="UP000248597"/>
    </source>
</evidence>
<dbReference type="GO" id="GO:0019323">
    <property type="term" value="P:pentose catabolic process"/>
    <property type="evidence" value="ECO:0007669"/>
    <property type="project" value="TreeGrafter"/>
</dbReference>
<dbReference type="SMART" id="SM01007">
    <property type="entry name" value="Aldolase_II"/>
    <property type="match status" value="1"/>
</dbReference>
<dbReference type="EMBL" id="QFPJ01000001">
    <property type="protein sequence ID" value="PZQ24729.1"/>
    <property type="molecule type" value="Genomic_DNA"/>
</dbReference>
<dbReference type="PANTHER" id="PTHR22789">
    <property type="entry name" value="FUCULOSE PHOSPHATE ALDOLASE"/>
    <property type="match status" value="1"/>
</dbReference>
<accession>A0A2W5L847</accession>
<dbReference type="AlphaFoldDB" id="A0A2W5L847"/>
<evidence type="ECO:0000313" key="4">
    <source>
        <dbReference type="EMBL" id="PZQ24729.1"/>
    </source>
</evidence>
<dbReference type="InterPro" id="IPR001303">
    <property type="entry name" value="Aldolase_II/adducin_N"/>
</dbReference>